<reference evidence="1" key="1">
    <citation type="submission" date="2018-02" db="EMBL/GenBank/DDBJ databases">
        <title>Rhizophora mucronata_Transcriptome.</title>
        <authorList>
            <person name="Meera S.P."/>
            <person name="Sreeshan A."/>
            <person name="Augustine A."/>
        </authorList>
    </citation>
    <scope>NUCLEOTIDE SEQUENCE</scope>
    <source>
        <tissue evidence="1">Leaf</tissue>
    </source>
</reference>
<proteinExistence type="predicted"/>
<protein>
    <submittedName>
        <fullName evidence="1">Uncharacterized protein</fullName>
    </submittedName>
</protein>
<organism evidence="1">
    <name type="scientific">Rhizophora mucronata</name>
    <name type="common">Asiatic mangrove</name>
    <dbReference type="NCBI Taxonomy" id="61149"/>
    <lineage>
        <taxon>Eukaryota</taxon>
        <taxon>Viridiplantae</taxon>
        <taxon>Streptophyta</taxon>
        <taxon>Embryophyta</taxon>
        <taxon>Tracheophyta</taxon>
        <taxon>Spermatophyta</taxon>
        <taxon>Magnoliopsida</taxon>
        <taxon>eudicotyledons</taxon>
        <taxon>Gunneridae</taxon>
        <taxon>Pentapetalae</taxon>
        <taxon>rosids</taxon>
        <taxon>fabids</taxon>
        <taxon>Malpighiales</taxon>
        <taxon>Rhizophoraceae</taxon>
        <taxon>Rhizophora</taxon>
    </lineage>
</organism>
<dbReference type="AlphaFoldDB" id="A0A2P2PSB5"/>
<dbReference type="EMBL" id="GGEC01077152">
    <property type="protein sequence ID" value="MBX57636.1"/>
    <property type="molecule type" value="Transcribed_RNA"/>
</dbReference>
<sequence>MRTAQLAINPIITWGYLPMGPYLIS</sequence>
<name>A0A2P2PSB5_RHIMU</name>
<accession>A0A2P2PSB5</accession>
<evidence type="ECO:0000313" key="1">
    <source>
        <dbReference type="EMBL" id="MBX57636.1"/>
    </source>
</evidence>